<dbReference type="OrthoDB" id="543156at2759"/>
<dbReference type="GO" id="GO:0016740">
    <property type="term" value="F:transferase activity"/>
    <property type="evidence" value="ECO:0007669"/>
    <property type="project" value="UniProtKB-KW"/>
</dbReference>
<sequence length="238" mass="25957">MTTKQKILFVLTSRDKLLNGEPTGWYLPEAAHPYYVLSPSFDIDFAAPAGPNPPVDPCSFESFKQDDISVKFFNDDVVKSKLRNATKLSDVVADDYHALFYPGGHGPIFDLAVDPENIRLATHFFQSGKLVGAVCHGQAALIGVTCINEVTPVFKGRNVTCFSNVEEQQTGKEKAIPFLIEDVVRLQGGFYEKASEPWAAHVVADGQLFTGQNPASAGPLAQSILKALILNKSGWRST</sequence>
<dbReference type="InterPro" id="IPR002818">
    <property type="entry name" value="DJ-1/PfpI"/>
</dbReference>
<proteinExistence type="inferred from homology"/>
<evidence type="ECO:0000313" key="7">
    <source>
        <dbReference type="EMBL" id="KIY51612.1"/>
    </source>
</evidence>
<evidence type="ECO:0000256" key="2">
    <source>
        <dbReference type="ARBA" id="ARBA00023016"/>
    </source>
</evidence>
<evidence type="ECO:0000256" key="4">
    <source>
        <dbReference type="ARBA" id="ARBA00038493"/>
    </source>
</evidence>
<dbReference type="SUPFAM" id="SSF52317">
    <property type="entry name" value="Class I glutamine amidotransferase-like"/>
    <property type="match status" value="1"/>
</dbReference>
<dbReference type="GO" id="GO:0019172">
    <property type="term" value="F:glyoxalase III activity"/>
    <property type="evidence" value="ECO:0007669"/>
    <property type="project" value="UniProtKB-EC"/>
</dbReference>
<evidence type="ECO:0000256" key="1">
    <source>
        <dbReference type="ARBA" id="ARBA00013134"/>
    </source>
</evidence>
<dbReference type="AlphaFoldDB" id="A0A0D7AJ42"/>
<evidence type="ECO:0000256" key="3">
    <source>
        <dbReference type="ARBA" id="ARBA00023239"/>
    </source>
</evidence>
<dbReference type="Gene3D" id="3.40.50.880">
    <property type="match status" value="1"/>
</dbReference>
<accession>A0A0D7AJ42</accession>
<keyword evidence="7" id="KW-0808">Transferase</keyword>
<gene>
    <name evidence="7" type="ORF">FISHEDRAFT_56527</name>
</gene>
<keyword evidence="8" id="KW-1185">Reference proteome</keyword>
<dbReference type="PANTHER" id="PTHR48094">
    <property type="entry name" value="PROTEIN/NUCLEIC ACID DEGLYCASE DJ-1-RELATED"/>
    <property type="match status" value="1"/>
</dbReference>
<feature type="domain" description="DJ-1/PfpI" evidence="6">
    <location>
        <begin position="83"/>
        <end position="226"/>
    </location>
</feature>
<reference evidence="7 8" key="1">
    <citation type="journal article" date="2015" name="Fungal Genet. Biol.">
        <title>Evolution of novel wood decay mechanisms in Agaricales revealed by the genome sequences of Fistulina hepatica and Cylindrobasidium torrendii.</title>
        <authorList>
            <person name="Floudas D."/>
            <person name="Held B.W."/>
            <person name="Riley R."/>
            <person name="Nagy L.G."/>
            <person name="Koehler G."/>
            <person name="Ransdell A.S."/>
            <person name="Younus H."/>
            <person name="Chow J."/>
            <person name="Chiniquy J."/>
            <person name="Lipzen A."/>
            <person name="Tritt A."/>
            <person name="Sun H."/>
            <person name="Haridas S."/>
            <person name="LaButti K."/>
            <person name="Ohm R.A."/>
            <person name="Kues U."/>
            <person name="Blanchette R.A."/>
            <person name="Grigoriev I.V."/>
            <person name="Minto R.E."/>
            <person name="Hibbett D.S."/>
        </authorList>
    </citation>
    <scope>NUCLEOTIDE SEQUENCE [LARGE SCALE GENOMIC DNA]</scope>
    <source>
        <strain evidence="7 8">ATCC 64428</strain>
    </source>
</reference>
<keyword evidence="7" id="KW-0315">Glutamine amidotransferase</keyword>
<keyword evidence="2" id="KW-0346">Stress response</keyword>
<protein>
    <recommendedName>
        <fullName evidence="1">D-lactate dehydratase</fullName>
        <ecNumber evidence="1">4.2.1.130</ecNumber>
    </recommendedName>
</protein>
<organism evidence="7 8">
    <name type="scientific">Fistulina hepatica ATCC 64428</name>
    <dbReference type="NCBI Taxonomy" id="1128425"/>
    <lineage>
        <taxon>Eukaryota</taxon>
        <taxon>Fungi</taxon>
        <taxon>Dikarya</taxon>
        <taxon>Basidiomycota</taxon>
        <taxon>Agaricomycotina</taxon>
        <taxon>Agaricomycetes</taxon>
        <taxon>Agaricomycetidae</taxon>
        <taxon>Agaricales</taxon>
        <taxon>Fistulinaceae</taxon>
        <taxon>Fistulina</taxon>
    </lineage>
</organism>
<comment type="similarity">
    <text evidence="4">Belongs to the peptidase C56 family. HSP31-like subfamily.</text>
</comment>
<keyword evidence="3" id="KW-0456">Lyase</keyword>
<name>A0A0D7AJ42_9AGAR</name>
<evidence type="ECO:0000313" key="8">
    <source>
        <dbReference type="Proteomes" id="UP000054144"/>
    </source>
</evidence>
<evidence type="ECO:0000256" key="5">
    <source>
        <dbReference type="ARBA" id="ARBA00048082"/>
    </source>
</evidence>
<dbReference type="Pfam" id="PF01965">
    <property type="entry name" value="DJ-1_PfpI"/>
    <property type="match status" value="1"/>
</dbReference>
<dbReference type="InterPro" id="IPR029062">
    <property type="entry name" value="Class_I_gatase-like"/>
</dbReference>
<comment type="catalytic activity">
    <reaction evidence="5">
        <text>methylglyoxal + H2O = (R)-lactate + H(+)</text>
        <dbReference type="Rhea" id="RHEA:27754"/>
        <dbReference type="ChEBI" id="CHEBI:15377"/>
        <dbReference type="ChEBI" id="CHEBI:15378"/>
        <dbReference type="ChEBI" id="CHEBI:16004"/>
        <dbReference type="ChEBI" id="CHEBI:17158"/>
        <dbReference type="EC" id="4.2.1.130"/>
    </reaction>
</comment>
<dbReference type="EMBL" id="KN881649">
    <property type="protein sequence ID" value="KIY51612.1"/>
    <property type="molecule type" value="Genomic_DNA"/>
</dbReference>
<evidence type="ECO:0000259" key="6">
    <source>
        <dbReference type="Pfam" id="PF01965"/>
    </source>
</evidence>
<dbReference type="InterPro" id="IPR050325">
    <property type="entry name" value="Prot/Nucl_acid_deglycase"/>
</dbReference>
<dbReference type="GO" id="GO:0019243">
    <property type="term" value="P:methylglyoxal catabolic process to D-lactate via S-lactoyl-glutathione"/>
    <property type="evidence" value="ECO:0007669"/>
    <property type="project" value="TreeGrafter"/>
</dbReference>
<dbReference type="Proteomes" id="UP000054144">
    <property type="component" value="Unassembled WGS sequence"/>
</dbReference>
<dbReference type="PANTHER" id="PTHR48094:SF11">
    <property type="entry name" value="GLUTATHIONE-INDEPENDENT GLYOXALASE HSP31-RELATED"/>
    <property type="match status" value="1"/>
</dbReference>
<dbReference type="GO" id="GO:0005737">
    <property type="term" value="C:cytoplasm"/>
    <property type="evidence" value="ECO:0007669"/>
    <property type="project" value="TreeGrafter"/>
</dbReference>
<dbReference type="EC" id="4.2.1.130" evidence="1"/>
<dbReference type="CDD" id="cd03141">
    <property type="entry name" value="GATase1_Hsp31_like"/>
    <property type="match status" value="1"/>
</dbReference>